<protein>
    <recommendedName>
        <fullName evidence="4">TM2 domain-containing protein</fullName>
    </recommendedName>
</protein>
<feature type="transmembrane region" description="Helical" evidence="1">
    <location>
        <begin position="92"/>
        <end position="110"/>
    </location>
</feature>
<dbReference type="AlphaFoldDB" id="A0A1H8I4B6"/>
<feature type="transmembrane region" description="Helical" evidence="1">
    <location>
        <begin position="28"/>
        <end position="45"/>
    </location>
</feature>
<dbReference type="OrthoDB" id="9792998at2"/>
<dbReference type="EMBL" id="FOCQ01000016">
    <property type="protein sequence ID" value="SEN62955.1"/>
    <property type="molecule type" value="Genomic_DNA"/>
</dbReference>
<evidence type="ECO:0000313" key="2">
    <source>
        <dbReference type="EMBL" id="SEN62955.1"/>
    </source>
</evidence>
<gene>
    <name evidence="2" type="ORF">SAMN05444955_1163</name>
</gene>
<organism evidence="2 3">
    <name type="scientific">Lihuaxuella thermophila</name>
    <dbReference type="NCBI Taxonomy" id="1173111"/>
    <lineage>
        <taxon>Bacteria</taxon>
        <taxon>Bacillati</taxon>
        <taxon>Bacillota</taxon>
        <taxon>Bacilli</taxon>
        <taxon>Bacillales</taxon>
        <taxon>Thermoactinomycetaceae</taxon>
        <taxon>Lihuaxuella</taxon>
    </lineage>
</organism>
<proteinExistence type="predicted"/>
<keyword evidence="1" id="KW-0472">Membrane</keyword>
<feature type="transmembrane region" description="Helical" evidence="1">
    <location>
        <begin position="52"/>
        <end position="72"/>
    </location>
</feature>
<keyword evidence="1" id="KW-1133">Transmembrane helix</keyword>
<dbReference type="RefSeq" id="WP_089971634.1">
    <property type="nucleotide sequence ID" value="NZ_FOCQ01000016.1"/>
</dbReference>
<accession>A0A1H8I4B6</accession>
<keyword evidence="3" id="KW-1185">Reference proteome</keyword>
<evidence type="ECO:0000256" key="1">
    <source>
        <dbReference type="SAM" id="Phobius"/>
    </source>
</evidence>
<evidence type="ECO:0008006" key="4">
    <source>
        <dbReference type="Google" id="ProtNLM"/>
    </source>
</evidence>
<reference evidence="2 3" key="1">
    <citation type="submission" date="2016-10" db="EMBL/GenBank/DDBJ databases">
        <authorList>
            <person name="de Groot N.N."/>
        </authorList>
    </citation>
    <scope>NUCLEOTIDE SEQUENCE [LARGE SCALE GENOMIC DNA]</scope>
    <source>
        <strain evidence="2 3">DSM 46701</strain>
    </source>
</reference>
<dbReference type="Proteomes" id="UP000199695">
    <property type="component" value="Unassembled WGS sequence"/>
</dbReference>
<evidence type="ECO:0000313" key="3">
    <source>
        <dbReference type="Proteomes" id="UP000199695"/>
    </source>
</evidence>
<name>A0A1H8I4B6_9BACL</name>
<keyword evidence="1" id="KW-0812">Transmembrane</keyword>
<dbReference type="STRING" id="1173111.SAMN05444955_1163"/>
<sequence>MKNVILATVLSIVFPGIGQIYNGQNGKGVSFIAAILLFMSLNMATSGYPLFAVFYVVAWVWSLVDAIVVAVKQQKGSIPAPPLEGERRYVKLGLAIVVAYLLFFTSACAFDQTGTDEGGLALSKEEKKIQQEAKKYLENKYHEEFVVEKPNYIPAIDKYGMYAYPKNDPDIVFGVTKLGSDPFLDTYLESVWDRDSKEELESVLPTFFDHLWNFSTSISVKDRIETEIAGKKIPSYRELRKAHPDQITNTMTIYLIKNVTDQNQDEELEKVLKFINYCEKNDIRIVNLEINYYDEALLNKSKEKINIKNQDKFDKYYRNRLGVYIDNPSKYKSIEDLKEDFVNIPN</sequence>